<dbReference type="OrthoDB" id="8954335at2759"/>
<dbReference type="InterPro" id="IPR027417">
    <property type="entry name" value="P-loop_NTPase"/>
</dbReference>
<dbReference type="VEuPathDB" id="FungiDB:BD410DRAFT_838048"/>
<evidence type="ECO:0000259" key="1">
    <source>
        <dbReference type="Pfam" id="PF01926"/>
    </source>
</evidence>
<dbReference type="AlphaFoldDB" id="A0A4Y7QAA7"/>
<dbReference type="InterPro" id="IPR025662">
    <property type="entry name" value="Sigma_54_int_dom_ATP-bd_1"/>
</dbReference>
<gene>
    <name evidence="2" type="ORF">BD410DRAFT_838048</name>
</gene>
<accession>A0A4Y7QAA7</accession>
<feature type="domain" description="G" evidence="1">
    <location>
        <begin position="8"/>
        <end position="110"/>
    </location>
</feature>
<dbReference type="Proteomes" id="UP000294933">
    <property type="component" value="Unassembled WGS sequence"/>
</dbReference>
<reference evidence="2 3" key="1">
    <citation type="submission" date="2018-06" db="EMBL/GenBank/DDBJ databases">
        <title>A transcriptomic atlas of mushroom development highlights an independent origin of complex multicellularity.</title>
        <authorList>
            <consortium name="DOE Joint Genome Institute"/>
            <person name="Krizsan K."/>
            <person name="Almasi E."/>
            <person name="Merenyi Z."/>
            <person name="Sahu N."/>
            <person name="Viragh M."/>
            <person name="Koszo T."/>
            <person name="Mondo S."/>
            <person name="Kiss B."/>
            <person name="Balint B."/>
            <person name="Kues U."/>
            <person name="Barry K."/>
            <person name="Hegedus J.C."/>
            <person name="Henrissat B."/>
            <person name="Johnson J."/>
            <person name="Lipzen A."/>
            <person name="Ohm R."/>
            <person name="Nagy I."/>
            <person name="Pangilinan J."/>
            <person name="Yan J."/>
            <person name="Xiong Y."/>
            <person name="Grigoriev I.V."/>
            <person name="Hibbett D.S."/>
            <person name="Nagy L.G."/>
        </authorList>
    </citation>
    <scope>NUCLEOTIDE SEQUENCE [LARGE SCALE GENOMIC DNA]</scope>
    <source>
        <strain evidence="2 3">SZMC22713</strain>
    </source>
</reference>
<dbReference type="PROSITE" id="PS00675">
    <property type="entry name" value="SIGMA54_INTERACT_1"/>
    <property type="match status" value="1"/>
</dbReference>
<dbReference type="GO" id="GO:0005525">
    <property type="term" value="F:GTP binding"/>
    <property type="evidence" value="ECO:0007669"/>
    <property type="project" value="InterPro"/>
</dbReference>
<organism evidence="2 3">
    <name type="scientific">Rickenella mellea</name>
    <dbReference type="NCBI Taxonomy" id="50990"/>
    <lineage>
        <taxon>Eukaryota</taxon>
        <taxon>Fungi</taxon>
        <taxon>Dikarya</taxon>
        <taxon>Basidiomycota</taxon>
        <taxon>Agaricomycotina</taxon>
        <taxon>Agaricomycetes</taxon>
        <taxon>Hymenochaetales</taxon>
        <taxon>Rickenellaceae</taxon>
        <taxon>Rickenella</taxon>
    </lineage>
</organism>
<dbReference type="CDD" id="cd00882">
    <property type="entry name" value="Ras_like_GTPase"/>
    <property type="match status" value="1"/>
</dbReference>
<dbReference type="Pfam" id="PF01926">
    <property type="entry name" value="MMR_HSR1"/>
    <property type="match status" value="1"/>
</dbReference>
<dbReference type="STRING" id="50990.A0A4Y7QAA7"/>
<evidence type="ECO:0000313" key="2">
    <source>
        <dbReference type="EMBL" id="TDL24524.1"/>
    </source>
</evidence>
<keyword evidence="3" id="KW-1185">Reference proteome</keyword>
<dbReference type="SUPFAM" id="SSF52540">
    <property type="entry name" value="P-loop containing nucleoside triphosphate hydrolases"/>
    <property type="match status" value="1"/>
</dbReference>
<protein>
    <recommendedName>
        <fullName evidence="1">G domain-containing protein</fullName>
    </recommendedName>
</protein>
<dbReference type="Gene3D" id="3.40.50.300">
    <property type="entry name" value="P-loop containing nucleotide triphosphate hydrolases"/>
    <property type="match status" value="1"/>
</dbReference>
<dbReference type="InterPro" id="IPR006073">
    <property type="entry name" value="GTP-bd"/>
</dbReference>
<proteinExistence type="predicted"/>
<evidence type="ECO:0000313" key="3">
    <source>
        <dbReference type="Proteomes" id="UP000294933"/>
    </source>
</evidence>
<name>A0A4Y7QAA7_9AGAM</name>
<sequence>MTSNRRNVIIFGETGAGKSSLINLLSGQDLAKVSSAAAGCTFATDAYDFELGGEPFRLFDTVGLNEGDNGTVSAKDAIVNLYKLICSLDDGVALLIFCFRAPRIKDATVNNYQMFYSEFCQKQVPIIIAVMGLEDEENMEAWWTKNNGAFSAHHMTFNGHVCGTGKKGKRDMYLTEYNETKAQLTSLVIKESMQTPWKKERRRWFKEATKGFFSVLKAPLDWVKQFYDTMLCGALEKYANLSKEEAAKLTGNTEMDLTQTLKAAVDDSSS</sequence>
<dbReference type="EMBL" id="ML170166">
    <property type="protein sequence ID" value="TDL24524.1"/>
    <property type="molecule type" value="Genomic_DNA"/>
</dbReference>